<proteinExistence type="predicted"/>
<gene>
    <name evidence="1" type="ORF">IE53DRAFT_43714</name>
</gene>
<keyword evidence="2" id="KW-1185">Reference proteome</keyword>
<reference evidence="1 2" key="1">
    <citation type="journal article" date="2018" name="Mol. Biol. Evol.">
        <title>Broad Genomic Sampling Reveals a Smut Pathogenic Ancestry of the Fungal Clade Ustilaginomycotina.</title>
        <authorList>
            <person name="Kijpornyongpan T."/>
            <person name="Mondo S.J."/>
            <person name="Barry K."/>
            <person name="Sandor L."/>
            <person name="Lee J."/>
            <person name="Lipzen A."/>
            <person name="Pangilinan J."/>
            <person name="LaButti K."/>
            <person name="Hainaut M."/>
            <person name="Henrissat B."/>
            <person name="Grigoriev I.V."/>
            <person name="Spatafora J.W."/>
            <person name="Aime M.C."/>
        </authorList>
    </citation>
    <scope>NUCLEOTIDE SEQUENCE [LARGE SCALE GENOMIC DNA]</scope>
    <source>
        <strain evidence="1 2">SA 807</strain>
    </source>
</reference>
<name>A0ACD0P0Q2_9BASI</name>
<evidence type="ECO:0000313" key="2">
    <source>
        <dbReference type="Proteomes" id="UP000245626"/>
    </source>
</evidence>
<dbReference type="EMBL" id="KZ819831">
    <property type="protein sequence ID" value="PWN51591.1"/>
    <property type="molecule type" value="Genomic_DNA"/>
</dbReference>
<evidence type="ECO:0000313" key="1">
    <source>
        <dbReference type="EMBL" id="PWN51591.1"/>
    </source>
</evidence>
<sequence length="691" mass="75783">MRTPEKDQEDHDSMDPSEDRGTVGSLPLTSSTSFTATPPLPIRNQGSGEALIKFKSGVVRGGGEKVEQGGGWIDSNRFGSQAGSIFRLLSKLEDLSVEKSIHLPRLVLLGNQSVGKSSLVEVISGITVPRCFGTCTRGPLDVITRPPGSEDEEEGEEVVVVGKNGGGGAKLFEPKWSAKVSLKIRKVGGGGNLSGTGGDGGFRVIPFGPRIQDQSKVSERLRRAAVALRNLNHNQGGGGGRGGMMVGNLKEFLWMDLEELSGYEGSGGSEVNFFTDRIEVEVVGSGMPPLRFTDLPGIFTNGDREEIETVEAMILDEIKDPECLIAQVASLSMDYANQSSFNLSGKVDPGGERTIGIFTMPDLLQLEGDLSWLPVLRGEKARLRHGWHVVKCPSPRDLSNVPTMGGGAEGRERNEQDFFQRSDTAWASVASEIDQDFLRKRLGSRNLCSFLGGLLLQRVKKRLPGCLDSIREARLLKEDQLSELPKGREEDLLSSLSPLEELFNLCRDLTTKFNHLCCESDELLQAEEKLRLSVSDCSPDYVPFSSEEIEDHEVEALFVPRPFHPSSSASGSSIVPPPSRPCPSENDLDSEILDQDSKRLTKDQIRRMKNLDQVRIALRLQRTYLPSAVGLLATTHQVDAQGRFAKVSKPYVKQTKSALGQVINRLIHQVFQEWPDLKGRVTWSTGCFRNT</sequence>
<dbReference type="Proteomes" id="UP000245626">
    <property type="component" value="Unassembled WGS sequence"/>
</dbReference>
<organism evidence="1 2">
    <name type="scientific">Violaceomyces palustris</name>
    <dbReference type="NCBI Taxonomy" id="1673888"/>
    <lineage>
        <taxon>Eukaryota</taxon>
        <taxon>Fungi</taxon>
        <taxon>Dikarya</taxon>
        <taxon>Basidiomycota</taxon>
        <taxon>Ustilaginomycotina</taxon>
        <taxon>Ustilaginomycetes</taxon>
        <taxon>Violaceomycetales</taxon>
        <taxon>Violaceomycetaceae</taxon>
        <taxon>Violaceomyces</taxon>
    </lineage>
</organism>
<accession>A0ACD0P0Q2</accession>
<protein>
    <submittedName>
        <fullName evidence="1">Uncharacterized protein</fullName>
    </submittedName>
</protein>